<evidence type="ECO:0000259" key="1">
    <source>
        <dbReference type="Pfam" id="PF07669"/>
    </source>
</evidence>
<name>A0A4U8U597_9HELI</name>
<keyword evidence="2" id="KW-0489">Methyltransferase</keyword>
<dbReference type="PANTHER" id="PTHR41313">
    <property type="entry name" value="ADENINE-SPECIFIC METHYLTRANSFERASE"/>
    <property type="match status" value="1"/>
</dbReference>
<organism evidence="2 3">
    <name type="scientific">Helicobacter bilis</name>
    <dbReference type="NCBI Taxonomy" id="37372"/>
    <lineage>
        <taxon>Bacteria</taxon>
        <taxon>Pseudomonadati</taxon>
        <taxon>Campylobacterota</taxon>
        <taxon>Epsilonproteobacteria</taxon>
        <taxon>Campylobacterales</taxon>
        <taxon>Helicobacteraceae</taxon>
        <taxon>Helicobacter</taxon>
    </lineage>
</organism>
<dbReference type="InterPro" id="IPR011639">
    <property type="entry name" value="MethylTrfase_TaqI-like_dom"/>
</dbReference>
<dbReference type="PANTHER" id="PTHR41313:SF1">
    <property type="entry name" value="DNA METHYLASE ADENINE-SPECIFIC DOMAIN-CONTAINING PROTEIN"/>
    <property type="match status" value="1"/>
</dbReference>
<dbReference type="Pfam" id="PF07669">
    <property type="entry name" value="Eco57I"/>
    <property type="match status" value="1"/>
</dbReference>
<dbReference type="SUPFAM" id="SSF53335">
    <property type="entry name" value="S-adenosyl-L-methionine-dependent methyltransferases"/>
    <property type="match status" value="1"/>
</dbReference>
<evidence type="ECO:0000313" key="2">
    <source>
        <dbReference type="EMBL" id="TLE08340.1"/>
    </source>
</evidence>
<sequence>MPQAFDINNKDWQQEYELLQSILSKEEYERARNATQDAFYTPEIIIGAIYKGLEQLGLNNTPHTKEIFGLSIGIGSFLSHAHKYGNNYAFSGIELDDITYRIAKKLYPNQEIFLGGFQNHGFNRDYDAFIGNPPYGEKKIADELNVNLNGLLVCDYFVAKSIQITKQDGIIASVVSDRFLDKTQNHVRELIAKEASFFGCNKIAKQYF</sequence>
<evidence type="ECO:0000313" key="3">
    <source>
        <dbReference type="Proteomes" id="UP000029857"/>
    </source>
</evidence>
<accession>A0A4U8U597</accession>
<gene>
    <name evidence="2" type="ORF">LS79_010150</name>
</gene>
<reference evidence="2 3" key="1">
    <citation type="journal article" date="2014" name="Genome Announc.">
        <title>Draft genome sequences of eight enterohepatic helicobacter species isolated from both laboratory and wild rodents.</title>
        <authorList>
            <person name="Sheh A."/>
            <person name="Shen Z."/>
            <person name="Fox J.G."/>
        </authorList>
    </citation>
    <scope>NUCLEOTIDE SEQUENCE [LARGE SCALE GENOMIC DNA]</scope>
    <source>
        <strain evidence="2 3">ATCC 49320</strain>
    </source>
</reference>
<dbReference type="AlphaFoldDB" id="A0A4U8U597"/>
<dbReference type="GO" id="GO:0009007">
    <property type="term" value="F:site-specific DNA-methyltransferase (adenine-specific) activity"/>
    <property type="evidence" value="ECO:0007669"/>
    <property type="project" value="UniProtKB-EC"/>
</dbReference>
<dbReference type="InterPro" id="IPR029063">
    <property type="entry name" value="SAM-dependent_MTases_sf"/>
</dbReference>
<feature type="domain" description="Type II methyltransferase M.TaqI-like" evidence="1">
    <location>
        <begin position="103"/>
        <end position="194"/>
    </location>
</feature>
<proteinExistence type="predicted"/>
<dbReference type="EMBL" id="JRPJ02000052">
    <property type="protein sequence ID" value="TLE08340.1"/>
    <property type="molecule type" value="Genomic_DNA"/>
</dbReference>
<dbReference type="PRINTS" id="PR00507">
    <property type="entry name" value="N12N6MTFRASE"/>
</dbReference>
<dbReference type="GO" id="GO:0032259">
    <property type="term" value="P:methylation"/>
    <property type="evidence" value="ECO:0007669"/>
    <property type="project" value="UniProtKB-KW"/>
</dbReference>
<dbReference type="Gene3D" id="3.40.50.150">
    <property type="entry name" value="Vaccinia Virus protein VP39"/>
    <property type="match status" value="1"/>
</dbReference>
<protein>
    <submittedName>
        <fullName evidence="2">SAM-dependent DNA methyltransferase</fullName>
    </submittedName>
</protein>
<dbReference type="Proteomes" id="UP000029857">
    <property type="component" value="Unassembled WGS sequence"/>
</dbReference>
<dbReference type="GO" id="GO:0006304">
    <property type="term" value="P:DNA modification"/>
    <property type="evidence" value="ECO:0007669"/>
    <property type="project" value="InterPro"/>
</dbReference>
<keyword evidence="2" id="KW-0808">Transferase</keyword>
<dbReference type="InterPro" id="IPR052933">
    <property type="entry name" value="DNA_Protect_Modify"/>
</dbReference>
<comment type="caution">
    <text evidence="2">The sequence shown here is derived from an EMBL/GenBank/DDBJ whole genome shotgun (WGS) entry which is preliminary data.</text>
</comment>